<comment type="caution">
    <text evidence="1">The sequence shown here is derived from an EMBL/GenBank/DDBJ whole genome shotgun (WGS) entry which is preliminary data.</text>
</comment>
<evidence type="ECO:0000313" key="2">
    <source>
        <dbReference type="Proteomes" id="UP001163046"/>
    </source>
</evidence>
<protein>
    <submittedName>
        <fullName evidence="1">Uncharacterized protein</fullName>
    </submittedName>
</protein>
<dbReference type="EMBL" id="MU826829">
    <property type="protein sequence ID" value="KAJ7373824.1"/>
    <property type="molecule type" value="Genomic_DNA"/>
</dbReference>
<sequence>MPAVTGRIDETNVTEGTGKLQCPHLREKTDETPQIEEKKEKEIKEQATQLDETEFIWKTVMNTGLQMLNVLNLISSVIIASQ</sequence>
<accession>A0A9W9Z5N2</accession>
<dbReference type="OrthoDB" id="10485988at2759"/>
<organism evidence="1 2">
    <name type="scientific">Desmophyllum pertusum</name>
    <dbReference type="NCBI Taxonomy" id="174260"/>
    <lineage>
        <taxon>Eukaryota</taxon>
        <taxon>Metazoa</taxon>
        <taxon>Cnidaria</taxon>
        <taxon>Anthozoa</taxon>
        <taxon>Hexacorallia</taxon>
        <taxon>Scleractinia</taxon>
        <taxon>Caryophylliina</taxon>
        <taxon>Caryophylliidae</taxon>
        <taxon>Desmophyllum</taxon>
    </lineage>
</organism>
<proteinExistence type="predicted"/>
<evidence type="ECO:0000313" key="1">
    <source>
        <dbReference type="EMBL" id="KAJ7373824.1"/>
    </source>
</evidence>
<name>A0A9W9Z5N2_9CNID</name>
<gene>
    <name evidence="1" type="ORF">OS493_009146</name>
</gene>
<reference evidence="1" key="1">
    <citation type="submission" date="2023-01" db="EMBL/GenBank/DDBJ databases">
        <title>Genome assembly of the deep-sea coral Lophelia pertusa.</title>
        <authorList>
            <person name="Herrera S."/>
            <person name="Cordes E."/>
        </authorList>
    </citation>
    <scope>NUCLEOTIDE SEQUENCE</scope>
    <source>
        <strain evidence="1">USNM1676648</strain>
        <tissue evidence="1">Polyp</tissue>
    </source>
</reference>
<dbReference type="AlphaFoldDB" id="A0A9W9Z5N2"/>
<keyword evidence="2" id="KW-1185">Reference proteome</keyword>
<dbReference type="Proteomes" id="UP001163046">
    <property type="component" value="Unassembled WGS sequence"/>
</dbReference>